<keyword evidence="1" id="KW-0175">Coiled coil</keyword>
<dbReference type="RefSeq" id="WP_242334471.1">
    <property type="nucleotide sequence ID" value="NZ_CP071872.1"/>
</dbReference>
<dbReference type="Proteomes" id="UP000828924">
    <property type="component" value="Chromosome"/>
</dbReference>
<proteinExistence type="predicted"/>
<evidence type="ECO:0000256" key="2">
    <source>
        <dbReference type="SAM" id="MobiDB-lite"/>
    </source>
</evidence>
<gene>
    <name evidence="3" type="ORF">J4032_26615</name>
</gene>
<dbReference type="EMBL" id="CP071872">
    <property type="protein sequence ID" value="UNM14560.1"/>
    <property type="molecule type" value="Genomic_DNA"/>
</dbReference>
<keyword evidence="4" id="KW-1185">Reference proteome</keyword>
<feature type="compositionally biased region" description="Basic and acidic residues" evidence="2">
    <location>
        <begin position="110"/>
        <end position="147"/>
    </location>
</feature>
<reference evidence="3 4" key="1">
    <citation type="submission" date="2021-03" db="EMBL/GenBank/DDBJ databases">
        <title>Complete genome of Streptomyces formicae strain 1H-GS9 (DSM 100524).</title>
        <authorList>
            <person name="Atanasov K.E."/>
            <person name="Altabella T."/>
            <person name="Ferrer A."/>
        </authorList>
    </citation>
    <scope>NUCLEOTIDE SEQUENCE [LARGE SCALE GENOMIC DNA]</scope>
    <source>
        <strain evidence="3 4">1H-GS9</strain>
    </source>
</reference>
<name>A0ABY3WR27_9ACTN</name>
<protein>
    <recommendedName>
        <fullName evidence="5">TolA protein</fullName>
    </recommendedName>
</protein>
<sequence>MKFDVSLLSETSSPADGDMGPLKVRFASHTPGHSVHMAYVNILGDTGTHFNGGSNGSLAYCSSDGTSCSSIHRMVAGDREGTARILLSAKNLPPIIFDVKITAGTPASHAQREAREQAAMEKQRIEQEKKDQNLSAAQREEQDRYDRAAAGNPDRSAEGGFIDPELRARMMSEGWEDSVRNAPNWTHTLRVSVASPQGEVGANLGRGIATVVNNSGAMAVSTFNITVRILGDTGTTFTGGGTEITVPYDTESRRAVLPDLIAGANPGVATLDFSTDRLKGSVKHFIVVKESAEQQALKAELEEQAKEQVAEEEKRIVDEKAEEKRVADEKAEEKRIADEKAEQERIAAEKAEEKRIADEKAEQERIAAEKAEEKRIADEKAEQERIAAEKAEEKRIADEKAARTVTQVQVLSGDKQSAVAGTDFAEPLKVKAVNNAGGVVEGAKVTFKITGDTGTSFPGGDKSMTGTVAADGTVTSLKLVAGDKPGTATIHITTDQGATATAELTVTAKKTDPTWENGQVHIGFTSTDPQRGNDVKLKVLRQGADTVELQAGKGGFFEPKTDGQAYQVVISETAWPGGDLIVPGSVYFTTDDQGRPVIDQDASQLPEGLTLDRVEGTNQFTFHWHGAK</sequence>
<evidence type="ECO:0000256" key="1">
    <source>
        <dbReference type="SAM" id="Coils"/>
    </source>
</evidence>
<feature type="coiled-coil region" evidence="1">
    <location>
        <begin position="287"/>
        <end position="394"/>
    </location>
</feature>
<evidence type="ECO:0000313" key="4">
    <source>
        <dbReference type="Proteomes" id="UP000828924"/>
    </source>
</evidence>
<feature type="region of interest" description="Disordered" evidence="2">
    <location>
        <begin position="106"/>
        <end position="160"/>
    </location>
</feature>
<organism evidence="3 4">
    <name type="scientific">Streptomyces formicae</name>
    <dbReference type="NCBI Taxonomy" id="1616117"/>
    <lineage>
        <taxon>Bacteria</taxon>
        <taxon>Bacillati</taxon>
        <taxon>Actinomycetota</taxon>
        <taxon>Actinomycetes</taxon>
        <taxon>Kitasatosporales</taxon>
        <taxon>Streptomycetaceae</taxon>
        <taxon>Streptomyces</taxon>
    </lineage>
</organism>
<evidence type="ECO:0008006" key="5">
    <source>
        <dbReference type="Google" id="ProtNLM"/>
    </source>
</evidence>
<accession>A0ABY3WR27</accession>
<evidence type="ECO:0000313" key="3">
    <source>
        <dbReference type="EMBL" id="UNM14560.1"/>
    </source>
</evidence>